<sequence length="71" mass="7612">FILFGGVSFLLWLLSVSIFYLIGGAILIFAGIGLMRGVTAPMFIWILGAVLVIMPSVFKTINNLSLAAILP</sequence>
<keyword evidence="1" id="KW-1133">Transmembrane helix</keyword>
<gene>
    <name evidence="2" type="ORF">S01H1_78469</name>
</gene>
<comment type="caution">
    <text evidence="2">The sequence shown here is derived from an EMBL/GenBank/DDBJ whole genome shotgun (WGS) entry which is preliminary data.</text>
</comment>
<protein>
    <submittedName>
        <fullName evidence="2">Uncharacterized protein</fullName>
    </submittedName>
</protein>
<evidence type="ECO:0000313" key="2">
    <source>
        <dbReference type="EMBL" id="GAG45982.1"/>
    </source>
</evidence>
<accession>X0YFK7</accession>
<dbReference type="AlphaFoldDB" id="X0YFK7"/>
<feature type="transmembrane region" description="Helical" evidence="1">
    <location>
        <begin position="12"/>
        <end position="35"/>
    </location>
</feature>
<proteinExistence type="predicted"/>
<feature type="non-terminal residue" evidence="2">
    <location>
        <position position="1"/>
    </location>
</feature>
<dbReference type="EMBL" id="BARS01052817">
    <property type="protein sequence ID" value="GAG45982.1"/>
    <property type="molecule type" value="Genomic_DNA"/>
</dbReference>
<keyword evidence="1" id="KW-0472">Membrane</keyword>
<name>X0YFK7_9ZZZZ</name>
<evidence type="ECO:0000256" key="1">
    <source>
        <dbReference type="SAM" id="Phobius"/>
    </source>
</evidence>
<organism evidence="2">
    <name type="scientific">marine sediment metagenome</name>
    <dbReference type="NCBI Taxonomy" id="412755"/>
    <lineage>
        <taxon>unclassified sequences</taxon>
        <taxon>metagenomes</taxon>
        <taxon>ecological metagenomes</taxon>
    </lineage>
</organism>
<feature type="transmembrane region" description="Helical" evidence="1">
    <location>
        <begin position="42"/>
        <end position="61"/>
    </location>
</feature>
<keyword evidence="1" id="KW-0812">Transmembrane</keyword>
<reference evidence="2" key="1">
    <citation type="journal article" date="2014" name="Front. Microbiol.">
        <title>High frequency of phylogenetically diverse reductive dehalogenase-homologous genes in deep subseafloor sedimentary metagenomes.</title>
        <authorList>
            <person name="Kawai M."/>
            <person name="Futagami T."/>
            <person name="Toyoda A."/>
            <person name="Takaki Y."/>
            <person name="Nishi S."/>
            <person name="Hori S."/>
            <person name="Arai W."/>
            <person name="Tsubouchi T."/>
            <person name="Morono Y."/>
            <person name="Uchiyama I."/>
            <person name="Ito T."/>
            <person name="Fujiyama A."/>
            <person name="Inagaki F."/>
            <person name="Takami H."/>
        </authorList>
    </citation>
    <scope>NUCLEOTIDE SEQUENCE</scope>
    <source>
        <strain evidence="2">Expedition CK06-06</strain>
    </source>
</reference>